<organism evidence="7 8">
    <name type="scientific">Photobacterium halotolerans</name>
    <dbReference type="NCBI Taxonomy" id="265726"/>
    <lineage>
        <taxon>Bacteria</taxon>
        <taxon>Pseudomonadati</taxon>
        <taxon>Pseudomonadota</taxon>
        <taxon>Gammaproteobacteria</taxon>
        <taxon>Vibrionales</taxon>
        <taxon>Vibrionaceae</taxon>
        <taxon>Photobacterium</taxon>
    </lineage>
</organism>
<accession>A0A0F5V942</accession>
<dbReference type="OrthoDB" id="9805416at2"/>
<keyword evidence="2 4" id="KW-0560">Oxidoreductase</keyword>
<dbReference type="CDD" id="cd12162">
    <property type="entry name" value="2-Hacid_dh_4"/>
    <property type="match status" value="1"/>
</dbReference>
<dbReference type="InterPro" id="IPR006139">
    <property type="entry name" value="D-isomer_2_OHA_DH_cat_dom"/>
</dbReference>
<dbReference type="SUPFAM" id="SSF51735">
    <property type="entry name" value="NAD(P)-binding Rossmann-fold domains"/>
    <property type="match status" value="1"/>
</dbReference>
<keyword evidence="3" id="KW-0520">NAD</keyword>
<evidence type="ECO:0000259" key="5">
    <source>
        <dbReference type="Pfam" id="PF00389"/>
    </source>
</evidence>
<dbReference type="PROSITE" id="PS00671">
    <property type="entry name" value="D_2_HYDROXYACID_DH_3"/>
    <property type="match status" value="1"/>
</dbReference>
<dbReference type="EMBL" id="JWYV01000022">
    <property type="protein sequence ID" value="KKC98296.1"/>
    <property type="molecule type" value="Genomic_DNA"/>
</dbReference>
<feature type="domain" description="D-isomer specific 2-hydroxyacid dehydrogenase NAD-binding" evidence="6">
    <location>
        <begin position="107"/>
        <end position="287"/>
    </location>
</feature>
<comment type="caution">
    <text evidence="7">The sequence shown here is derived from an EMBL/GenBank/DDBJ whole genome shotgun (WGS) entry which is preliminary data.</text>
</comment>
<dbReference type="EC" id="1.1.1.29" evidence="7"/>
<dbReference type="InterPro" id="IPR029753">
    <property type="entry name" value="D-isomer_DH_CS"/>
</dbReference>
<feature type="domain" description="D-isomer specific 2-hydroxyacid dehydrogenase catalytic" evidence="5">
    <location>
        <begin position="33"/>
        <end position="317"/>
    </location>
</feature>
<dbReference type="SUPFAM" id="SSF52283">
    <property type="entry name" value="Formate/glycerate dehydrogenase catalytic domain-like"/>
    <property type="match status" value="1"/>
</dbReference>
<dbReference type="PANTHER" id="PTHR43761:SF1">
    <property type="entry name" value="D-ISOMER SPECIFIC 2-HYDROXYACID DEHYDROGENASE CATALYTIC DOMAIN-CONTAINING PROTEIN-RELATED"/>
    <property type="match status" value="1"/>
</dbReference>
<dbReference type="Proteomes" id="UP000033633">
    <property type="component" value="Unassembled WGS sequence"/>
</dbReference>
<dbReference type="Pfam" id="PF02826">
    <property type="entry name" value="2-Hacid_dh_C"/>
    <property type="match status" value="1"/>
</dbReference>
<protein>
    <submittedName>
        <fullName evidence="7">Glycerate dehydrogenase</fullName>
        <ecNumber evidence="7">1.1.1.29</ecNumber>
    </submittedName>
</protein>
<evidence type="ECO:0000313" key="8">
    <source>
        <dbReference type="Proteomes" id="UP000033633"/>
    </source>
</evidence>
<dbReference type="InterPro" id="IPR050418">
    <property type="entry name" value="D-iso_2-hydroxyacid_DH_PdxB"/>
</dbReference>
<dbReference type="InterPro" id="IPR006140">
    <property type="entry name" value="D-isomer_DH_NAD-bd"/>
</dbReference>
<dbReference type="PATRIC" id="fig|265726.11.peg.2653"/>
<dbReference type="Pfam" id="PF00389">
    <property type="entry name" value="2-Hacid_dh"/>
    <property type="match status" value="1"/>
</dbReference>
<evidence type="ECO:0000256" key="2">
    <source>
        <dbReference type="ARBA" id="ARBA00023002"/>
    </source>
</evidence>
<evidence type="ECO:0000256" key="1">
    <source>
        <dbReference type="ARBA" id="ARBA00005854"/>
    </source>
</evidence>
<dbReference type="AlphaFoldDB" id="A0A0F5V942"/>
<dbReference type="InterPro" id="IPR036291">
    <property type="entry name" value="NAD(P)-bd_dom_sf"/>
</dbReference>
<evidence type="ECO:0000256" key="3">
    <source>
        <dbReference type="ARBA" id="ARBA00023027"/>
    </source>
</evidence>
<dbReference type="GO" id="GO:0051287">
    <property type="term" value="F:NAD binding"/>
    <property type="evidence" value="ECO:0007669"/>
    <property type="project" value="InterPro"/>
</dbReference>
<evidence type="ECO:0000313" key="7">
    <source>
        <dbReference type="EMBL" id="KKC98296.1"/>
    </source>
</evidence>
<evidence type="ECO:0000259" key="6">
    <source>
        <dbReference type="Pfam" id="PF02826"/>
    </source>
</evidence>
<name>A0A0F5V942_9GAMM</name>
<dbReference type="RefSeq" id="WP_046222225.1">
    <property type="nucleotide sequence ID" value="NZ_JWYV01000022.1"/>
</dbReference>
<dbReference type="PROSITE" id="PS00670">
    <property type="entry name" value="D_2_HYDROXYACID_DH_2"/>
    <property type="match status" value="1"/>
</dbReference>
<sequence>MQQIVFLDRDTIPHQITLPRPAFAHQWQEYPATAPAQIVERLQQATIAITNKVVLNAEILRQLPQLKMIAIAATGTNNVDLDYCREHGIVVSNIRGYATGSVPEHVIAMLFAIKRNLFAYHQDIQAGVWQEKKQFCFFTHPIGDVAGSTLGVIGSGSLGQAVAKLASALGMKVVFAERKGAVTCRDGYLPFAQVLQTADVITLHCPLSAETTNMISAPELAQMKPGSLLINTGRGGLVNEADLVEALRTGHLGGAGCDVFTQEPTDASNPLLANADLPNLLLTPHVAWGADSAIQTLANQLIDNLEGFVAGRPQHCV</sequence>
<dbReference type="STRING" id="265726.KY46_19280"/>
<reference evidence="7 8" key="1">
    <citation type="submission" date="2014-12" db="EMBL/GenBank/DDBJ databases">
        <title>Mercury Reductase activity and rhizosphere competence traits in the genome of root associated Photobacterium halotolerans MELD1.</title>
        <authorList>
            <person name="Mathew D.C."/>
            <person name="Huang C.-C."/>
        </authorList>
    </citation>
    <scope>NUCLEOTIDE SEQUENCE [LARGE SCALE GENOMIC DNA]</scope>
    <source>
        <strain evidence="7 8">MELD1</strain>
    </source>
</reference>
<dbReference type="GO" id="GO:0008465">
    <property type="term" value="F:hydroxypyruvate reductase (NADH) activity"/>
    <property type="evidence" value="ECO:0007669"/>
    <property type="project" value="UniProtKB-EC"/>
</dbReference>
<gene>
    <name evidence="7" type="ORF">KY46_19280</name>
</gene>
<dbReference type="PANTHER" id="PTHR43761">
    <property type="entry name" value="D-ISOMER SPECIFIC 2-HYDROXYACID DEHYDROGENASE FAMILY PROTEIN (AFU_ORTHOLOGUE AFUA_1G13630)"/>
    <property type="match status" value="1"/>
</dbReference>
<keyword evidence="8" id="KW-1185">Reference proteome</keyword>
<proteinExistence type="inferred from homology"/>
<dbReference type="Gene3D" id="3.40.50.720">
    <property type="entry name" value="NAD(P)-binding Rossmann-like Domain"/>
    <property type="match status" value="2"/>
</dbReference>
<comment type="similarity">
    <text evidence="1 4">Belongs to the D-isomer specific 2-hydroxyacid dehydrogenase family.</text>
</comment>
<evidence type="ECO:0000256" key="4">
    <source>
        <dbReference type="RuleBase" id="RU003719"/>
    </source>
</evidence>